<accession>A0A5B7DHA9</accession>
<evidence type="ECO:0000313" key="1">
    <source>
        <dbReference type="EMBL" id="MPC20584.1"/>
    </source>
</evidence>
<sequence>MEYDIPHLTHNNTLDCDFENLEIFKVQRALHQSRWKFFQRMWNERRHMVDDPWVHAVNLIRNTNVTTSRYIDALIRDKVEDVNVGKESVKRAIENSTSSRRVTYHLLWRLM</sequence>
<reference evidence="1 2" key="1">
    <citation type="submission" date="2019-05" db="EMBL/GenBank/DDBJ databases">
        <title>Another draft genome of Portunus trituberculatus and its Hox gene families provides insights of decapod evolution.</title>
        <authorList>
            <person name="Jeong J.-H."/>
            <person name="Song I."/>
            <person name="Kim S."/>
            <person name="Choi T."/>
            <person name="Kim D."/>
            <person name="Ryu S."/>
            <person name="Kim W."/>
        </authorList>
    </citation>
    <scope>NUCLEOTIDE SEQUENCE [LARGE SCALE GENOMIC DNA]</scope>
    <source>
        <tissue evidence="1">Muscle</tissue>
    </source>
</reference>
<dbReference type="EMBL" id="VSRR010000887">
    <property type="protein sequence ID" value="MPC20584.1"/>
    <property type="molecule type" value="Genomic_DNA"/>
</dbReference>
<organism evidence="1 2">
    <name type="scientific">Portunus trituberculatus</name>
    <name type="common">Swimming crab</name>
    <name type="synonym">Neptunus trituberculatus</name>
    <dbReference type="NCBI Taxonomy" id="210409"/>
    <lineage>
        <taxon>Eukaryota</taxon>
        <taxon>Metazoa</taxon>
        <taxon>Ecdysozoa</taxon>
        <taxon>Arthropoda</taxon>
        <taxon>Crustacea</taxon>
        <taxon>Multicrustacea</taxon>
        <taxon>Malacostraca</taxon>
        <taxon>Eumalacostraca</taxon>
        <taxon>Eucarida</taxon>
        <taxon>Decapoda</taxon>
        <taxon>Pleocyemata</taxon>
        <taxon>Brachyura</taxon>
        <taxon>Eubrachyura</taxon>
        <taxon>Portunoidea</taxon>
        <taxon>Portunidae</taxon>
        <taxon>Portuninae</taxon>
        <taxon>Portunus</taxon>
    </lineage>
</organism>
<comment type="caution">
    <text evidence="1">The sequence shown here is derived from an EMBL/GenBank/DDBJ whole genome shotgun (WGS) entry which is preliminary data.</text>
</comment>
<keyword evidence="2" id="KW-1185">Reference proteome</keyword>
<evidence type="ECO:0000313" key="2">
    <source>
        <dbReference type="Proteomes" id="UP000324222"/>
    </source>
</evidence>
<dbReference type="Proteomes" id="UP000324222">
    <property type="component" value="Unassembled WGS sequence"/>
</dbReference>
<name>A0A5B7DHA9_PORTR</name>
<gene>
    <name evidence="1" type="ORF">E2C01_013538</name>
</gene>
<protein>
    <submittedName>
        <fullName evidence="1">Uncharacterized protein</fullName>
    </submittedName>
</protein>
<dbReference type="AlphaFoldDB" id="A0A5B7DHA9"/>
<proteinExistence type="predicted"/>